<dbReference type="EMBL" id="JARRAG010000002">
    <property type="protein sequence ID" value="MDG3004075.1"/>
    <property type="molecule type" value="Genomic_DNA"/>
</dbReference>
<comment type="catalytic activity">
    <reaction evidence="1">
        <text>ATP + protein L-histidine = ADP + protein N-phospho-L-histidine.</text>
        <dbReference type="EC" id="2.7.13.3"/>
    </reaction>
</comment>
<feature type="domain" description="PAS" evidence="10">
    <location>
        <begin position="78"/>
        <end position="120"/>
    </location>
</feature>
<dbReference type="PROSITE" id="PS50112">
    <property type="entry name" value="PAS"/>
    <property type="match status" value="1"/>
</dbReference>
<dbReference type="PANTHER" id="PTHR45453:SF1">
    <property type="entry name" value="PHOSPHATE REGULON SENSOR PROTEIN PHOR"/>
    <property type="match status" value="1"/>
</dbReference>
<dbReference type="SUPFAM" id="SSF55874">
    <property type="entry name" value="ATPase domain of HSP90 chaperone/DNA topoisomerase II/histidine kinase"/>
    <property type="match status" value="1"/>
</dbReference>
<protein>
    <recommendedName>
        <fullName evidence="2">histidine kinase</fullName>
        <ecNumber evidence="2">2.7.13.3</ecNumber>
    </recommendedName>
</protein>
<keyword evidence="5" id="KW-0418">Kinase</keyword>
<evidence type="ECO:0000256" key="3">
    <source>
        <dbReference type="ARBA" id="ARBA00022553"/>
    </source>
</evidence>
<feature type="chain" id="PRO_5047098696" description="histidine kinase" evidence="8">
    <location>
        <begin position="18"/>
        <end position="440"/>
    </location>
</feature>
<evidence type="ECO:0000259" key="9">
    <source>
        <dbReference type="PROSITE" id="PS50109"/>
    </source>
</evidence>
<dbReference type="Proteomes" id="UP001216907">
    <property type="component" value="Unassembled WGS sequence"/>
</dbReference>
<keyword evidence="4" id="KW-0808">Transferase</keyword>
<dbReference type="InterPro" id="IPR003594">
    <property type="entry name" value="HATPase_dom"/>
</dbReference>
<proteinExistence type="predicted"/>
<keyword evidence="3" id="KW-0597">Phosphoprotein</keyword>
<dbReference type="PANTHER" id="PTHR45453">
    <property type="entry name" value="PHOSPHATE REGULON SENSOR PROTEIN PHOR"/>
    <property type="match status" value="1"/>
</dbReference>
<dbReference type="InterPro" id="IPR035965">
    <property type="entry name" value="PAS-like_dom_sf"/>
</dbReference>
<feature type="domain" description="Histidine kinase" evidence="9">
    <location>
        <begin position="206"/>
        <end position="426"/>
    </location>
</feature>
<evidence type="ECO:0000313" key="12">
    <source>
        <dbReference type="Proteomes" id="UP001216907"/>
    </source>
</evidence>
<dbReference type="Gene3D" id="3.30.565.10">
    <property type="entry name" value="Histidine kinase-like ATPase, C-terminal domain"/>
    <property type="match status" value="1"/>
</dbReference>
<dbReference type="InterPro" id="IPR050351">
    <property type="entry name" value="BphY/WalK/GraS-like"/>
</dbReference>
<organism evidence="11 12">
    <name type="scientific">Paludisphaera mucosa</name>
    <dbReference type="NCBI Taxonomy" id="3030827"/>
    <lineage>
        <taxon>Bacteria</taxon>
        <taxon>Pseudomonadati</taxon>
        <taxon>Planctomycetota</taxon>
        <taxon>Planctomycetia</taxon>
        <taxon>Isosphaerales</taxon>
        <taxon>Isosphaeraceae</taxon>
        <taxon>Paludisphaera</taxon>
    </lineage>
</organism>
<dbReference type="PRINTS" id="PR00344">
    <property type="entry name" value="BCTRLSENSOR"/>
</dbReference>
<dbReference type="Pfam" id="PF00512">
    <property type="entry name" value="HisKA"/>
    <property type="match status" value="1"/>
</dbReference>
<evidence type="ECO:0000313" key="11">
    <source>
        <dbReference type="EMBL" id="MDG3004075.1"/>
    </source>
</evidence>
<keyword evidence="11" id="KW-0547">Nucleotide-binding</keyword>
<dbReference type="Gene3D" id="3.30.450.20">
    <property type="entry name" value="PAS domain"/>
    <property type="match status" value="1"/>
</dbReference>
<evidence type="ECO:0000256" key="2">
    <source>
        <dbReference type="ARBA" id="ARBA00012438"/>
    </source>
</evidence>
<comment type="caution">
    <text evidence="11">The sequence shown here is derived from an EMBL/GenBank/DDBJ whole genome shotgun (WGS) entry which is preliminary data.</text>
</comment>
<name>A0ABT6F9L7_9BACT</name>
<keyword evidence="8" id="KW-0732">Signal</keyword>
<dbReference type="InterPro" id="IPR036097">
    <property type="entry name" value="HisK_dim/P_sf"/>
</dbReference>
<dbReference type="SMART" id="SM00388">
    <property type="entry name" value="HisKA"/>
    <property type="match status" value="1"/>
</dbReference>
<dbReference type="SMART" id="SM00387">
    <property type="entry name" value="HATPase_c"/>
    <property type="match status" value="1"/>
</dbReference>
<sequence length="440" mass="47142">MAYVVSALVLVLASAAAAVALRRARAAGEVAMGLVRLAEGRRARPVLARPWGGPDALVSAFNATAPEIHDRIQRLEADRQQLRVVLGAMAEAVLAVDPRRRLLFANASADALFGLDGSSVGRLMPELIRSPQVQEAVESTFRAAHPDAYLAELTLAGREGLRASSRILAVRGSPLPGKPPAGAVLVFHDVTDLRRLERMRQDFVANASHELKTPLASIKAYAETLLDWALEDPAVNRRFVERIDEQADRLDSLIHDMLSLARLEANQDVFRHDPLGLAAVLGRCVEAHRDRAESGDLTLEFDVDALDAGATILADEEAVRQIFDNLIDNAIKYTPPGGRVGVVGSASAAEIVVAVSDTGLGIPREEQARIFERFYRVDKARSRELGGTGLGLAIVKHLVSSLQGRVEVTSRLGAGSTFTVRLPRAQAPAPSPTSTAAEAG</sequence>
<dbReference type="Gene3D" id="1.10.287.130">
    <property type="match status" value="1"/>
</dbReference>
<evidence type="ECO:0000256" key="7">
    <source>
        <dbReference type="ARBA" id="ARBA00023136"/>
    </source>
</evidence>
<dbReference type="InterPro" id="IPR003661">
    <property type="entry name" value="HisK_dim/P_dom"/>
</dbReference>
<dbReference type="EC" id="2.7.13.3" evidence="2"/>
<evidence type="ECO:0000256" key="1">
    <source>
        <dbReference type="ARBA" id="ARBA00000085"/>
    </source>
</evidence>
<keyword evidence="12" id="KW-1185">Reference proteome</keyword>
<keyword evidence="7" id="KW-0472">Membrane</keyword>
<dbReference type="CDD" id="cd00082">
    <property type="entry name" value="HisKA"/>
    <property type="match status" value="1"/>
</dbReference>
<evidence type="ECO:0000256" key="4">
    <source>
        <dbReference type="ARBA" id="ARBA00022679"/>
    </source>
</evidence>
<dbReference type="SUPFAM" id="SSF47384">
    <property type="entry name" value="Homodimeric domain of signal transducing histidine kinase"/>
    <property type="match status" value="1"/>
</dbReference>
<dbReference type="InterPro" id="IPR005467">
    <property type="entry name" value="His_kinase_dom"/>
</dbReference>
<dbReference type="GO" id="GO:0005524">
    <property type="term" value="F:ATP binding"/>
    <property type="evidence" value="ECO:0007669"/>
    <property type="project" value="UniProtKB-KW"/>
</dbReference>
<dbReference type="InterPro" id="IPR000014">
    <property type="entry name" value="PAS"/>
</dbReference>
<reference evidence="11 12" key="1">
    <citation type="submission" date="2023-03" db="EMBL/GenBank/DDBJ databases">
        <title>Paludisphaera mucosa sp. nov. a novel planctomycete from northern fen.</title>
        <authorList>
            <person name="Ivanova A."/>
        </authorList>
    </citation>
    <scope>NUCLEOTIDE SEQUENCE [LARGE SCALE GENOMIC DNA]</scope>
    <source>
        <strain evidence="11 12">Pla2</strain>
    </source>
</reference>
<feature type="signal peptide" evidence="8">
    <location>
        <begin position="1"/>
        <end position="17"/>
    </location>
</feature>
<evidence type="ECO:0000256" key="6">
    <source>
        <dbReference type="ARBA" id="ARBA00023012"/>
    </source>
</evidence>
<evidence type="ECO:0000259" key="10">
    <source>
        <dbReference type="PROSITE" id="PS50112"/>
    </source>
</evidence>
<accession>A0ABT6F9L7</accession>
<dbReference type="Pfam" id="PF02518">
    <property type="entry name" value="HATPase_c"/>
    <property type="match status" value="1"/>
</dbReference>
<dbReference type="SMART" id="SM00091">
    <property type="entry name" value="PAS"/>
    <property type="match status" value="1"/>
</dbReference>
<gene>
    <name evidence="11" type="ORF">PZE19_09845</name>
</gene>
<dbReference type="CDD" id="cd00130">
    <property type="entry name" value="PAS"/>
    <property type="match status" value="1"/>
</dbReference>
<dbReference type="InterPro" id="IPR004358">
    <property type="entry name" value="Sig_transdc_His_kin-like_C"/>
</dbReference>
<dbReference type="CDD" id="cd00075">
    <property type="entry name" value="HATPase"/>
    <property type="match status" value="1"/>
</dbReference>
<evidence type="ECO:0000256" key="5">
    <source>
        <dbReference type="ARBA" id="ARBA00022777"/>
    </source>
</evidence>
<dbReference type="InterPro" id="IPR036890">
    <property type="entry name" value="HATPase_C_sf"/>
</dbReference>
<dbReference type="SUPFAM" id="SSF55785">
    <property type="entry name" value="PYP-like sensor domain (PAS domain)"/>
    <property type="match status" value="1"/>
</dbReference>
<keyword evidence="6" id="KW-0902">Two-component regulatory system</keyword>
<evidence type="ECO:0000256" key="8">
    <source>
        <dbReference type="SAM" id="SignalP"/>
    </source>
</evidence>
<dbReference type="Pfam" id="PF12860">
    <property type="entry name" value="PAS_7"/>
    <property type="match status" value="1"/>
</dbReference>
<dbReference type="RefSeq" id="WP_277860437.1">
    <property type="nucleotide sequence ID" value="NZ_JARRAG010000002.1"/>
</dbReference>
<keyword evidence="11" id="KW-0067">ATP-binding</keyword>
<dbReference type="PROSITE" id="PS50109">
    <property type="entry name" value="HIS_KIN"/>
    <property type="match status" value="1"/>
</dbReference>